<evidence type="ECO:0000313" key="2">
    <source>
        <dbReference type="Proteomes" id="UP001150055"/>
    </source>
</evidence>
<organism evidence="1 2">
    <name type="scientific">Acinetobacter lactucae</name>
    <dbReference type="NCBI Taxonomy" id="1785128"/>
    <lineage>
        <taxon>Bacteria</taxon>
        <taxon>Pseudomonadati</taxon>
        <taxon>Pseudomonadota</taxon>
        <taxon>Gammaproteobacteria</taxon>
        <taxon>Moraxellales</taxon>
        <taxon>Moraxellaceae</taxon>
        <taxon>Acinetobacter</taxon>
        <taxon>Acinetobacter calcoaceticus/baumannii complex</taxon>
    </lineage>
</organism>
<sequence length="66" mass="8002">CALLLFGLRQRKKLARKYYDQRTHFDLDVHTKCLSTSLYVCPHDFKLLWDFSHEFVQNRVEICAKR</sequence>
<dbReference type="Proteomes" id="UP001150055">
    <property type="component" value="Unassembled WGS sequence"/>
</dbReference>
<feature type="non-terminal residue" evidence="1">
    <location>
        <position position="1"/>
    </location>
</feature>
<accession>A0AB35K6T4</accession>
<dbReference type="AlphaFoldDB" id="A0AB35K6T4"/>
<gene>
    <name evidence="1" type="ORF">M0O54_20050</name>
</gene>
<dbReference type="RefSeq" id="WP_274579461.1">
    <property type="nucleotide sequence ID" value="NZ_JALNTG010000198.1"/>
</dbReference>
<evidence type="ECO:0000313" key="1">
    <source>
        <dbReference type="EMBL" id="MDD9322361.1"/>
    </source>
</evidence>
<protein>
    <submittedName>
        <fullName evidence="1">Uncharacterized protein</fullName>
    </submittedName>
</protein>
<reference evidence="1" key="1">
    <citation type="submission" date="2022-12" db="EMBL/GenBank/DDBJ databases">
        <title>Acinetobacter lactucae: Emerging opportunistic pathogenic species of genus Acinetobacter isolated from immunocompromised patients in clinical settings of India.</title>
        <authorList>
            <person name="Amar A.K."/>
            <person name="Sawant A.R."/>
            <person name="Meera M."/>
            <person name="Tomar A."/>
            <person name="Sistla S."/>
            <person name="Prashanth K."/>
        </authorList>
    </citation>
    <scope>NUCLEOTIDE SEQUENCE</scope>
    <source>
        <strain evidence="1">PKAL1828C</strain>
    </source>
</reference>
<comment type="caution">
    <text evidence="1">The sequence shown here is derived from an EMBL/GenBank/DDBJ whole genome shotgun (WGS) entry which is preliminary data.</text>
</comment>
<name>A0AB35K6T4_9GAMM</name>
<dbReference type="EMBL" id="JALNTG010000198">
    <property type="protein sequence ID" value="MDD9322361.1"/>
    <property type="molecule type" value="Genomic_DNA"/>
</dbReference>
<proteinExistence type="predicted"/>